<accession>A0AAE3GLR1</accession>
<dbReference type="RefSeq" id="WP_253780551.1">
    <property type="nucleotide sequence ID" value="NZ_JAMTCK010000031.1"/>
</dbReference>
<dbReference type="AlphaFoldDB" id="A0AAE3GLR1"/>
<comment type="caution">
    <text evidence="2">The sequence shown here is derived from an EMBL/GenBank/DDBJ whole genome shotgun (WGS) entry which is preliminary data.</text>
</comment>
<sequence length="68" mass="6999">MYPPGLSAATWRKSSYSGGNNGACVELARVGDVGAVRDSKCPSGAVLVFRQPELAGFLNAIKTGQLTG</sequence>
<evidence type="ECO:0000259" key="1">
    <source>
        <dbReference type="Pfam" id="PF04149"/>
    </source>
</evidence>
<protein>
    <recommendedName>
        <fullName evidence="1">DUF397 domain-containing protein</fullName>
    </recommendedName>
</protein>
<dbReference type="EMBL" id="JAMTCK010000031">
    <property type="protein sequence ID" value="MCP2170350.1"/>
    <property type="molecule type" value="Genomic_DNA"/>
</dbReference>
<name>A0AAE3GLR1_9PSEU</name>
<dbReference type="InterPro" id="IPR007278">
    <property type="entry name" value="DUF397"/>
</dbReference>
<keyword evidence="3" id="KW-1185">Reference proteome</keyword>
<dbReference type="Pfam" id="PF04149">
    <property type="entry name" value="DUF397"/>
    <property type="match status" value="1"/>
</dbReference>
<gene>
    <name evidence="2" type="ORF">LX83_007241</name>
</gene>
<dbReference type="Proteomes" id="UP001206128">
    <property type="component" value="Unassembled WGS sequence"/>
</dbReference>
<evidence type="ECO:0000313" key="2">
    <source>
        <dbReference type="EMBL" id="MCP2170350.1"/>
    </source>
</evidence>
<feature type="domain" description="DUF397" evidence="1">
    <location>
        <begin position="9"/>
        <end position="62"/>
    </location>
</feature>
<proteinExistence type="predicted"/>
<evidence type="ECO:0000313" key="3">
    <source>
        <dbReference type="Proteomes" id="UP001206128"/>
    </source>
</evidence>
<organism evidence="2 3">
    <name type="scientific">Goodfellowiella coeruleoviolacea</name>
    <dbReference type="NCBI Taxonomy" id="334858"/>
    <lineage>
        <taxon>Bacteria</taxon>
        <taxon>Bacillati</taxon>
        <taxon>Actinomycetota</taxon>
        <taxon>Actinomycetes</taxon>
        <taxon>Pseudonocardiales</taxon>
        <taxon>Pseudonocardiaceae</taxon>
        <taxon>Goodfellowiella</taxon>
    </lineage>
</organism>
<reference evidence="2" key="1">
    <citation type="submission" date="2022-06" db="EMBL/GenBank/DDBJ databases">
        <title>Genomic Encyclopedia of Archaeal and Bacterial Type Strains, Phase II (KMG-II): from individual species to whole genera.</title>
        <authorList>
            <person name="Goeker M."/>
        </authorList>
    </citation>
    <scope>NUCLEOTIDE SEQUENCE</scope>
    <source>
        <strain evidence="2">DSM 43935</strain>
    </source>
</reference>